<evidence type="ECO:0000313" key="1">
    <source>
        <dbReference type="EMBL" id="ETA79169.1"/>
    </source>
</evidence>
<sequence>MHAEDLEKSTRLLSEPGFKREDRFSDRSSAVVVIDESASKRRLQRISSGASRISI</sequence>
<organism evidence="1 2">
    <name type="scientific">Youngiibacter fragilis 232.1</name>
    <dbReference type="NCBI Taxonomy" id="994573"/>
    <lineage>
        <taxon>Bacteria</taxon>
        <taxon>Bacillati</taxon>
        <taxon>Bacillota</taxon>
        <taxon>Clostridia</taxon>
        <taxon>Eubacteriales</taxon>
        <taxon>Clostridiaceae</taxon>
        <taxon>Youngiibacter</taxon>
    </lineage>
</organism>
<keyword evidence="2" id="KW-1185">Reference proteome</keyword>
<evidence type="ECO:0000313" key="2">
    <source>
        <dbReference type="Proteomes" id="UP000017747"/>
    </source>
</evidence>
<proteinExistence type="predicted"/>
<dbReference type="Proteomes" id="UP000017747">
    <property type="component" value="Unassembled WGS sequence"/>
</dbReference>
<protein>
    <submittedName>
        <fullName evidence="1">Uncharacterized protein</fullName>
    </submittedName>
</protein>
<dbReference type="AlphaFoldDB" id="V7I1X0"/>
<reference evidence="1 2" key="1">
    <citation type="journal article" date="2014" name="Genome Announc.">
        <title>Genome Sequence of Youngiibacter fragilis, the Type Strain of the Genus Youngiibacter.</title>
        <authorList>
            <person name="Wawrik C.B."/>
            <person name="Callaghan A.V."/>
            <person name="Stamps B.W."/>
            <person name="Wawrik B."/>
        </authorList>
    </citation>
    <scope>NUCLEOTIDE SEQUENCE [LARGE SCALE GENOMIC DNA]</scope>
    <source>
        <strain evidence="1 2">232.1</strain>
    </source>
</reference>
<comment type="caution">
    <text evidence="1">The sequence shown here is derived from an EMBL/GenBank/DDBJ whole genome shotgun (WGS) entry which is preliminary data.</text>
</comment>
<gene>
    <name evidence="1" type="ORF">T472_0218365</name>
</gene>
<dbReference type="STRING" id="994573.T472_0218365"/>
<name>V7I1X0_9CLOT</name>
<dbReference type="EMBL" id="AXUN02000223">
    <property type="protein sequence ID" value="ETA79169.1"/>
    <property type="molecule type" value="Genomic_DNA"/>
</dbReference>
<accession>V7I1X0</accession>